<name>A0AAN5HXE7_9BILA</name>
<keyword evidence="1" id="KW-1133">Transmembrane helix</keyword>
<dbReference type="EMBL" id="BTRK01000004">
    <property type="protein sequence ID" value="GMR44772.1"/>
    <property type="molecule type" value="Genomic_DNA"/>
</dbReference>
<keyword evidence="1" id="KW-0812">Transmembrane</keyword>
<proteinExistence type="predicted"/>
<feature type="non-terminal residue" evidence="2">
    <location>
        <position position="181"/>
    </location>
</feature>
<dbReference type="Proteomes" id="UP001328107">
    <property type="component" value="Unassembled WGS sequence"/>
</dbReference>
<keyword evidence="3" id="KW-1185">Reference proteome</keyword>
<evidence type="ECO:0000256" key="1">
    <source>
        <dbReference type="SAM" id="Phobius"/>
    </source>
</evidence>
<feature type="transmembrane region" description="Helical" evidence="1">
    <location>
        <begin position="47"/>
        <end position="69"/>
    </location>
</feature>
<feature type="transmembrane region" description="Helical" evidence="1">
    <location>
        <begin position="12"/>
        <end position="35"/>
    </location>
</feature>
<gene>
    <name evidence="2" type="ORF">PMAYCL1PPCAC_14967</name>
</gene>
<feature type="transmembrane region" description="Helical" evidence="1">
    <location>
        <begin position="89"/>
        <end position="122"/>
    </location>
</feature>
<evidence type="ECO:0000313" key="2">
    <source>
        <dbReference type="EMBL" id="GMR44772.1"/>
    </source>
</evidence>
<sequence length="181" mass="20085">DSMVFAFFNTYPVLPLLVIVTNLVAFLPIASLLYIAQSAPLHNNCRYIISMWSASFGVVYLLNIGFSILDMKNDTGFMPLSMYEPRMHHTSPCIGLSALALIELSILTTAGIAMKACLFRYARPFGKTSLPVKEAYEMSKAMIPAYGMSFLLKLSIIAALTVFLSLKEEHGNTLGYLEAYY</sequence>
<keyword evidence="1" id="KW-0472">Membrane</keyword>
<dbReference type="AlphaFoldDB" id="A0AAN5HXE7"/>
<reference evidence="3" key="1">
    <citation type="submission" date="2022-10" db="EMBL/GenBank/DDBJ databases">
        <title>Genome assembly of Pristionchus species.</title>
        <authorList>
            <person name="Yoshida K."/>
            <person name="Sommer R.J."/>
        </authorList>
    </citation>
    <scope>NUCLEOTIDE SEQUENCE [LARGE SCALE GENOMIC DNA]</scope>
    <source>
        <strain evidence="3">RS5460</strain>
    </source>
</reference>
<evidence type="ECO:0000313" key="3">
    <source>
        <dbReference type="Proteomes" id="UP001328107"/>
    </source>
</evidence>
<comment type="caution">
    <text evidence="2">The sequence shown here is derived from an EMBL/GenBank/DDBJ whole genome shotgun (WGS) entry which is preliminary data.</text>
</comment>
<feature type="non-terminal residue" evidence="2">
    <location>
        <position position="1"/>
    </location>
</feature>
<evidence type="ECO:0008006" key="4">
    <source>
        <dbReference type="Google" id="ProtNLM"/>
    </source>
</evidence>
<feature type="transmembrane region" description="Helical" evidence="1">
    <location>
        <begin position="143"/>
        <end position="166"/>
    </location>
</feature>
<organism evidence="2 3">
    <name type="scientific">Pristionchus mayeri</name>
    <dbReference type="NCBI Taxonomy" id="1317129"/>
    <lineage>
        <taxon>Eukaryota</taxon>
        <taxon>Metazoa</taxon>
        <taxon>Ecdysozoa</taxon>
        <taxon>Nematoda</taxon>
        <taxon>Chromadorea</taxon>
        <taxon>Rhabditida</taxon>
        <taxon>Rhabditina</taxon>
        <taxon>Diplogasteromorpha</taxon>
        <taxon>Diplogasteroidea</taxon>
        <taxon>Neodiplogasteridae</taxon>
        <taxon>Pristionchus</taxon>
    </lineage>
</organism>
<accession>A0AAN5HXE7</accession>
<protein>
    <recommendedName>
        <fullName evidence="4">G protein-coupled receptor</fullName>
    </recommendedName>
</protein>